<gene>
    <name evidence="1" type="ORF">ACRB68_47060</name>
</gene>
<accession>A0A7K0BZK0</accession>
<name>A0A7K0BZK0_9ACTN</name>
<proteinExistence type="predicted"/>
<keyword evidence="2" id="KW-1185">Reference proteome</keyword>
<organism evidence="1 2">
    <name type="scientific">Actinomadura macrotermitis</name>
    <dbReference type="NCBI Taxonomy" id="2585200"/>
    <lineage>
        <taxon>Bacteria</taxon>
        <taxon>Bacillati</taxon>
        <taxon>Actinomycetota</taxon>
        <taxon>Actinomycetes</taxon>
        <taxon>Streptosporangiales</taxon>
        <taxon>Thermomonosporaceae</taxon>
        <taxon>Actinomadura</taxon>
    </lineage>
</organism>
<dbReference type="EMBL" id="WEGH01000003">
    <property type="protein sequence ID" value="MQY06611.1"/>
    <property type="molecule type" value="Genomic_DNA"/>
</dbReference>
<comment type="caution">
    <text evidence="1">The sequence shown here is derived from an EMBL/GenBank/DDBJ whole genome shotgun (WGS) entry which is preliminary data.</text>
</comment>
<dbReference type="RefSeq" id="WP_153535970.1">
    <property type="nucleotide sequence ID" value="NZ_WEGH01000003.1"/>
</dbReference>
<reference evidence="1 2" key="1">
    <citation type="submission" date="2019-10" db="EMBL/GenBank/DDBJ databases">
        <title>Actinomadura rubteroloni sp. nov. and Actinomadura macrotermitis sp. nov., isolated from the gut of fungus growing-termite Macrotermes natalensis.</title>
        <authorList>
            <person name="Benndorf R."/>
            <person name="Martin K."/>
            <person name="Kuefner M."/>
            <person name="De Beer W."/>
            <person name="Kaster A.-K."/>
            <person name="Vollmers J."/>
            <person name="Poulsen M."/>
            <person name="Beemelmanns C."/>
        </authorList>
    </citation>
    <scope>NUCLEOTIDE SEQUENCE [LARGE SCALE GENOMIC DNA]</scope>
    <source>
        <strain evidence="1 2">RB68</strain>
    </source>
</reference>
<dbReference type="OrthoDB" id="5124141at2"/>
<dbReference type="AlphaFoldDB" id="A0A7K0BZK0"/>
<evidence type="ECO:0000313" key="1">
    <source>
        <dbReference type="EMBL" id="MQY06611.1"/>
    </source>
</evidence>
<dbReference type="Proteomes" id="UP000487268">
    <property type="component" value="Unassembled WGS sequence"/>
</dbReference>
<evidence type="ECO:0000313" key="2">
    <source>
        <dbReference type="Proteomes" id="UP000487268"/>
    </source>
</evidence>
<dbReference type="Pfam" id="PF18143">
    <property type="entry name" value="HAD_SAK_2"/>
    <property type="match status" value="1"/>
</dbReference>
<sequence>MTWGIGGVPRPGTRPAAEPLLYLDVDGVLNPEDPAGRFTAHTVGSLTLRIPDTHAAWLRELSAAYELIWATTWEHHANAYIAPLLGLPELPVVEFTAYEPRPDDPRCTPLQIPQMYKWAPILRHADGRRFAPA</sequence>
<protein>
    <submittedName>
        <fullName evidence="1">Uncharacterized protein</fullName>
    </submittedName>
</protein>